<keyword evidence="2" id="KW-1185">Reference proteome</keyword>
<feature type="non-terminal residue" evidence="1">
    <location>
        <position position="1"/>
    </location>
</feature>
<gene>
    <name evidence="1" type="ORF">AVEN_125609-2_1</name>
</gene>
<accession>A0A4Y2QB01</accession>
<dbReference type="EMBL" id="BGPR01013596">
    <property type="protein sequence ID" value="GBN61348.1"/>
    <property type="molecule type" value="Genomic_DNA"/>
</dbReference>
<comment type="caution">
    <text evidence="1">The sequence shown here is derived from an EMBL/GenBank/DDBJ whole genome shotgun (WGS) entry which is preliminary data.</text>
</comment>
<organism evidence="1 2">
    <name type="scientific">Araneus ventricosus</name>
    <name type="common">Orbweaver spider</name>
    <name type="synonym">Epeira ventricosa</name>
    <dbReference type="NCBI Taxonomy" id="182803"/>
    <lineage>
        <taxon>Eukaryota</taxon>
        <taxon>Metazoa</taxon>
        <taxon>Ecdysozoa</taxon>
        <taxon>Arthropoda</taxon>
        <taxon>Chelicerata</taxon>
        <taxon>Arachnida</taxon>
        <taxon>Araneae</taxon>
        <taxon>Araneomorphae</taxon>
        <taxon>Entelegynae</taxon>
        <taxon>Araneoidea</taxon>
        <taxon>Araneidae</taxon>
        <taxon>Araneus</taxon>
    </lineage>
</organism>
<evidence type="ECO:0000313" key="2">
    <source>
        <dbReference type="Proteomes" id="UP000499080"/>
    </source>
</evidence>
<name>A0A4Y2QB01_ARAVE</name>
<reference evidence="1 2" key="1">
    <citation type="journal article" date="2019" name="Sci. Rep.">
        <title>Orb-weaving spider Araneus ventricosus genome elucidates the spidroin gene catalogue.</title>
        <authorList>
            <person name="Kono N."/>
            <person name="Nakamura H."/>
            <person name="Ohtoshi R."/>
            <person name="Moran D.A.P."/>
            <person name="Shinohara A."/>
            <person name="Yoshida Y."/>
            <person name="Fujiwara M."/>
            <person name="Mori M."/>
            <person name="Tomita M."/>
            <person name="Arakawa K."/>
        </authorList>
    </citation>
    <scope>NUCLEOTIDE SEQUENCE [LARGE SCALE GENOMIC DNA]</scope>
</reference>
<proteinExistence type="predicted"/>
<evidence type="ECO:0000313" key="1">
    <source>
        <dbReference type="EMBL" id="GBN61348.1"/>
    </source>
</evidence>
<dbReference type="Proteomes" id="UP000499080">
    <property type="component" value="Unassembled WGS sequence"/>
</dbReference>
<protein>
    <submittedName>
        <fullName evidence="1">Uncharacterized protein</fullName>
    </submittedName>
</protein>
<sequence>LVILTFHFEATRGLFWDRPRRFEPWSDDEDDTSASSPFLQASSPHQQDYVWPPTYYLTCNFFFSGIGFRTWNPLAPRSRHYPFTLHYDAPLTPEISEI</sequence>
<dbReference type="AlphaFoldDB" id="A0A4Y2QB01"/>